<name>A0AAE1AJ28_9GAST</name>
<dbReference type="Gene3D" id="3.30.40.10">
    <property type="entry name" value="Zinc/RING finger domain, C3HC4 (zinc finger)"/>
    <property type="match status" value="1"/>
</dbReference>
<dbReference type="InterPro" id="IPR039396">
    <property type="entry name" value="Deltex_C"/>
</dbReference>
<dbReference type="InterPro" id="IPR013083">
    <property type="entry name" value="Znf_RING/FYVE/PHD"/>
</dbReference>
<dbReference type="Proteomes" id="UP001283361">
    <property type="component" value="Unassembled WGS sequence"/>
</dbReference>
<evidence type="ECO:0000256" key="3">
    <source>
        <dbReference type="ARBA" id="ARBA00009413"/>
    </source>
</evidence>
<gene>
    <name evidence="12" type="ORF">RRG08_005204</name>
</gene>
<keyword evidence="7 9" id="KW-0862">Zinc</keyword>
<accession>A0AAE1AJ28</accession>
<feature type="compositionally biased region" description="Basic and acidic residues" evidence="10">
    <location>
        <begin position="138"/>
        <end position="148"/>
    </location>
</feature>
<proteinExistence type="inferred from homology"/>
<dbReference type="GO" id="GO:0005737">
    <property type="term" value="C:cytoplasm"/>
    <property type="evidence" value="ECO:0007669"/>
    <property type="project" value="UniProtKB-SubCell"/>
</dbReference>
<dbReference type="GO" id="GO:0007219">
    <property type="term" value="P:Notch signaling pathway"/>
    <property type="evidence" value="ECO:0007669"/>
    <property type="project" value="InterPro"/>
</dbReference>
<feature type="compositionally biased region" description="Polar residues" evidence="10">
    <location>
        <begin position="154"/>
        <end position="163"/>
    </location>
</feature>
<feature type="compositionally biased region" description="Polar residues" evidence="10">
    <location>
        <begin position="86"/>
        <end position="105"/>
    </location>
</feature>
<keyword evidence="6 8" id="KW-0863">Zinc-finger</keyword>
<evidence type="ECO:0000259" key="11">
    <source>
        <dbReference type="PROSITE" id="PS50089"/>
    </source>
</evidence>
<comment type="caution">
    <text evidence="12">The sequence shown here is derived from an EMBL/GenBank/DDBJ whole genome shotgun (WGS) entry which is preliminary data.</text>
</comment>
<dbReference type="Pfam" id="PF18102">
    <property type="entry name" value="DTC"/>
    <property type="match status" value="1"/>
</dbReference>
<feature type="region of interest" description="Disordered" evidence="10">
    <location>
        <begin position="136"/>
        <end position="163"/>
    </location>
</feature>
<evidence type="ECO:0000256" key="9">
    <source>
        <dbReference type="RuleBase" id="RU367105"/>
    </source>
</evidence>
<dbReference type="AlphaFoldDB" id="A0AAE1AJ28"/>
<dbReference type="EC" id="2.3.2.27" evidence="9"/>
<keyword evidence="9" id="KW-0963">Cytoplasm</keyword>
<comment type="similarity">
    <text evidence="3 9">Belongs to the Deltex family.</text>
</comment>
<evidence type="ECO:0000256" key="6">
    <source>
        <dbReference type="ARBA" id="ARBA00022771"/>
    </source>
</evidence>
<evidence type="ECO:0000256" key="4">
    <source>
        <dbReference type="ARBA" id="ARBA00022679"/>
    </source>
</evidence>
<dbReference type="SUPFAM" id="SSF57850">
    <property type="entry name" value="RING/U-box"/>
    <property type="match status" value="1"/>
</dbReference>
<evidence type="ECO:0000256" key="7">
    <source>
        <dbReference type="ARBA" id="ARBA00022833"/>
    </source>
</evidence>
<evidence type="ECO:0000256" key="10">
    <source>
        <dbReference type="SAM" id="MobiDB-lite"/>
    </source>
</evidence>
<keyword evidence="5 9" id="KW-0479">Metal-binding</keyword>
<dbReference type="InterPro" id="IPR001841">
    <property type="entry name" value="Znf_RING"/>
</dbReference>
<feature type="domain" description="RING-type" evidence="11">
    <location>
        <begin position="593"/>
        <end position="630"/>
    </location>
</feature>
<protein>
    <recommendedName>
        <fullName evidence="9">E3 ubiquitin-protein ligase</fullName>
        <ecNumber evidence="9">2.3.2.27</ecNumber>
    </recommendedName>
</protein>
<dbReference type="PROSITE" id="PS50089">
    <property type="entry name" value="ZF_RING_2"/>
    <property type="match status" value="1"/>
</dbReference>
<feature type="region of interest" description="Disordered" evidence="10">
    <location>
        <begin position="67"/>
        <end position="105"/>
    </location>
</feature>
<dbReference type="InterPro" id="IPR039398">
    <property type="entry name" value="Deltex_fam"/>
</dbReference>
<evidence type="ECO:0000256" key="1">
    <source>
        <dbReference type="ARBA" id="ARBA00000900"/>
    </source>
</evidence>
<evidence type="ECO:0000256" key="2">
    <source>
        <dbReference type="ARBA" id="ARBA00004906"/>
    </source>
</evidence>
<feature type="region of interest" description="Disordered" evidence="10">
    <location>
        <begin position="369"/>
        <end position="398"/>
    </location>
</feature>
<comment type="catalytic activity">
    <reaction evidence="1 9">
        <text>S-ubiquitinyl-[E2 ubiquitin-conjugating enzyme]-L-cysteine + [acceptor protein]-L-lysine = [E2 ubiquitin-conjugating enzyme]-L-cysteine + N(6)-ubiquitinyl-[acceptor protein]-L-lysine.</text>
        <dbReference type="EC" id="2.3.2.27"/>
    </reaction>
</comment>
<dbReference type="PANTHER" id="PTHR12622">
    <property type="entry name" value="DELTEX-RELATED"/>
    <property type="match status" value="1"/>
</dbReference>
<dbReference type="Gene3D" id="3.30.390.130">
    <property type="match status" value="1"/>
</dbReference>
<comment type="subcellular location">
    <subcellularLocation>
        <location evidence="9">Cytoplasm</location>
    </subcellularLocation>
</comment>
<keyword evidence="13" id="KW-1185">Reference proteome</keyword>
<evidence type="ECO:0000256" key="5">
    <source>
        <dbReference type="ARBA" id="ARBA00022723"/>
    </source>
</evidence>
<sequence length="746" mass="82496">MASKSCRSSELLKNCCFTLSDNIPGQEKPLMHQMISLGFRIISVYPLVIEKDSVSADDIEELVRSLTEHKRSQESSYPPLLDESSTELSQDESMNKESCSPISTPQVFEKKGSTYYYSEKQAMAKDSAELHIPMAKSGLKDSDTDVTRKGLSAAGNTPSSEELLSEWTNNNQVVVKRDPNREKDVCETPAVVINTSHFGRDDEEVTANDKIEPNVGVSFEIIEAVKPLGHSNKFPECPMLDSNSDEDGSLSDSETHCVLPSSSLAEEVISVNQPLNIDLADICLKDDDTGVTRKDLIAISKTQSLNEYLSEITGSGQVVLEHDANGIEDLCETPEDVMDAPHFCHTDKSKVNSSLEASDSVEARQFSLDETKSQNDDQETNVYQNESKGKRKGSKDKDGARKKWSYIFGYANLRISSKPIFELNPNLIVLVGDLFSAVQQISDMDLSESLQINKSFPEMKDSFVFHGGVRSVPLILQLLIEDYNEENFKTAFTTLKEMAISVEELSLMQSVVFTTSALYSSDFRAGADPTDIDHKLVAAFTHNVCEFLETFKPHAGTLRAAVAVGQDALQAVCAAIESTRDAMRTNITVVNECGVCLSEEYTPYPLTCCRGSLCTSCSGKLTTQRCPFCRTSFSQNSRTQPNGKMEIVFDRSIQLQGYEKYGSYIITYTFPSGRQGPNHPQPGKAYSEAQRVAYLPASDMGTKVLRLLRVAFLRGLTFTIADSHTTRKKGVITWKDILHKTSLTGN</sequence>
<dbReference type="GO" id="GO:0008270">
    <property type="term" value="F:zinc ion binding"/>
    <property type="evidence" value="ECO:0007669"/>
    <property type="project" value="UniProtKB-KW"/>
</dbReference>
<dbReference type="GO" id="GO:0016567">
    <property type="term" value="P:protein ubiquitination"/>
    <property type="evidence" value="ECO:0007669"/>
    <property type="project" value="UniProtKB-UniRule"/>
</dbReference>
<feature type="non-terminal residue" evidence="12">
    <location>
        <position position="1"/>
    </location>
</feature>
<dbReference type="GO" id="GO:0061630">
    <property type="term" value="F:ubiquitin protein ligase activity"/>
    <property type="evidence" value="ECO:0007669"/>
    <property type="project" value="UniProtKB-UniRule"/>
</dbReference>
<evidence type="ECO:0000313" key="12">
    <source>
        <dbReference type="EMBL" id="KAK3788181.1"/>
    </source>
</evidence>
<evidence type="ECO:0000313" key="13">
    <source>
        <dbReference type="Proteomes" id="UP001283361"/>
    </source>
</evidence>
<dbReference type="EMBL" id="JAWDGP010001786">
    <property type="protein sequence ID" value="KAK3788181.1"/>
    <property type="molecule type" value="Genomic_DNA"/>
</dbReference>
<comment type="pathway">
    <text evidence="2 9">Protein modification; protein ubiquitination.</text>
</comment>
<evidence type="ECO:0000256" key="8">
    <source>
        <dbReference type="PROSITE-ProRule" id="PRU00175"/>
    </source>
</evidence>
<keyword evidence="4 9" id="KW-0808">Transferase</keyword>
<organism evidence="12 13">
    <name type="scientific">Elysia crispata</name>
    <name type="common">lettuce slug</name>
    <dbReference type="NCBI Taxonomy" id="231223"/>
    <lineage>
        <taxon>Eukaryota</taxon>
        <taxon>Metazoa</taxon>
        <taxon>Spiralia</taxon>
        <taxon>Lophotrochozoa</taxon>
        <taxon>Mollusca</taxon>
        <taxon>Gastropoda</taxon>
        <taxon>Heterobranchia</taxon>
        <taxon>Euthyneura</taxon>
        <taxon>Panpulmonata</taxon>
        <taxon>Sacoglossa</taxon>
        <taxon>Placobranchoidea</taxon>
        <taxon>Plakobranchidae</taxon>
        <taxon>Elysia</taxon>
    </lineage>
</organism>
<reference evidence="12" key="1">
    <citation type="journal article" date="2023" name="G3 (Bethesda)">
        <title>A reference genome for the long-term kleptoplast-retaining sea slug Elysia crispata morphotype clarki.</title>
        <authorList>
            <person name="Eastman K.E."/>
            <person name="Pendleton A.L."/>
            <person name="Shaikh M.A."/>
            <person name="Suttiyut T."/>
            <person name="Ogas R."/>
            <person name="Tomko P."/>
            <person name="Gavelis G."/>
            <person name="Widhalm J.R."/>
            <person name="Wisecaver J.H."/>
        </authorList>
    </citation>
    <scope>NUCLEOTIDE SEQUENCE</scope>
    <source>
        <strain evidence="12">ECLA1</strain>
    </source>
</reference>
<dbReference type="InterPro" id="IPR039399">
    <property type="entry name" value="Deltex_C_sf"/>
</dbReference>